<keyword evidence="2" id="KW-0812">Transmembrane</keyword>
<keyword evidence="2" id="KW-1133">Transmembrane helix</keyword>
<gene>
    <name evidence="3" type="ORF">PROQFM164_S08g000070</name>
</gene>
<feature type="compositionally biased region" description="Low complexity" evidence="1">
    <location>
        <begin position="20"/>
        <end position="36"/>
    </location>
</feature>
<evidence type="ECO:0000313" key="3">
    <source>
        <dbReference type="EMBL" id="CDM38019.1"/>
    </source>
</evidence>
<feature type="transmembrane region" description="Helical" evidence="2">
    <location>
        <begin position="46"/>
        <end position="66"/>
    </location>
</feature>
<sequence length="169" mass="17751">MASNITNIIVNVFPDPRPPTSAQSSPSPSASGTNRSMGQQLVASPGFWALMIVVAGCLAGAGYFFWRRPASKSVDIEGTPLKDISVGEQPKQTSEEIHTVDDVEAHPPLVTPKTPKTPAPPKTLKTPEAPAPPTTPKKKIPSYAEVASATTTTRNVAHGIEKGLSISVC</sequence>
<dbReference type="AlphaFoldDB" id="W6QV56"/>
<dbReference type="OrthoDB" id="4369400at2759"/>
<evidence type="ECO:0000256" key="1">
    <source>
        <dbReference type="SAM" id="MobiDB-lite"/>
    </source>
</evidence>
<keyword evidence="2" id="KW-0472">Membrane</keyword>
<keyword evidence="4" id="KW-1185">Reference proteome</keyword>
<accession>W6QV56</accession>
<protein>
    <submittedName>
        <fullName evidence="3">Uncharacterized protein</fullName>
    </submittedName>
</protein>
<feature type="region of interest" description="Disordered" evidence="1">
    <location>
        <begin position="83"/>
        <end position="145"/>
    </location>
</feature>
<dbReference type="EMBL" id="HG792022">
    <property type="protein sequence ID" value="CDM38019.1"/>
    <property type="molecule type" value="Genomic_DNA"/>
</dbReference>
<evidence type="ECO:0000313" key="4">
    <source>
        <dbReference type="Proteomes" id="UP000030686"/>
    </source>
</evidence>
<feature type="compositionally biased region" description="Basic and acidic residues" evidence="1">
    <location>
        <begin position="93"/>
        <end position="105"/>
    </location>
</feature>
<evidence type="ECO:0000256" key="2">
    <source>
        <dbReference type="SAM" id="Phobius"/>
    </source>
</evidence>
<feature type="region of interest" description="Disordered" evidence="1">
    <location>
        <begin position="12"/>
        <end position="37"/>
    </location>
</feature>
<dbReference type="OMA" id="GFWALMI"/>
<reference evidence="3" key="1">
    <citation type="journal article" date="2014" name="Nat. Commun.">
        <title>Multiple recent horizontal transfers of a large genomic region in cheese making fungi.</title>
        <authorList>
            <person name="Cheeseman K."/>
            <person name="Ropars J."/>
            <person name="Renault P."/>
            <person name="Dupont J."/>
            <person name="Gouzy J."/>
            <person name="Branca A."/>
            <person name="Abraham A.L."/>
            <person name="Ceppi M."/>
            <person name="Conseiller E."/>
            <person name="Debuchy R."/>
            <person name="Malagnac F."/>
            <person name="Goarin A."/>
            <person name="Silar P."/>
            <person name="Lacoste S."/>
            <person name="Sallet E."/>
            <person name="Bensimon A."/>
            <person name="Giraud T."/>
            <person name="Brygoo Y."/>
        </authorList>
    </citation>
    <scope>NUCLEOTIDE SEQUENCE [LARGE SCALE GENOMIC DNA]</scope>
    <source>
        <strain evidence="3">FM164</strain>
    </source>
</reference>
<proteinExistence type="predicted"/>
<name>W6QV56_PENRF</name>
<organism evidence="3 4">
    <name type="scientific">Penicillium roqueforti (strain FM164)</name>
    <dbReference type="NCBI Taxonomy" id="1365484"/>
    <lineage>
        <taxon>Eukaryota</taxon>
        <taxon>Fungi</taxon>
        <taxon>Dikarya</taxon>
        <taxon>Ascomycota</taxon>
        <taxon>Pezizomycotina</taxon>
        <taxon>Eurotiomycetes</taxon>
        <taxon>Eurotiomycetidae</taxon>
        <taxon>Eurotiales</taxon>
        <taxon>Aspergillaceae</taxon>
        <taxon>Penicillium</taxon>
    </lineage>
</organism>
<dbReference type="Proteomes" id="UP000030686">
    <property type="component" value="Unassembled WGS sequence"/>
</dbReference>